<evidence type="ECO:0000256" key="3">
    <source>
        <dbReference type="ARBA" id="ARBA00022528"/>
    </source>
</evidence>
<evidence type="ECO:0000256" key="7">
    <source>
        <dbReference type="ARBA" id="ARBA00022989"/>
    </source>
</evidence>
<evidence type="ECO:0000256" key="4">
    <source>
        <dbReference type="ARBA" id="ARBA00022640"/>
    </source>
</evidence>
<keyword evidence="3" id="KW-0150">Chloroplast</keyword>
<dbReference type="InterPro" id="IPR021825">
    <property type="entry name" value="RETICULATA-related"/>
</dbReference>
<dbReference type="GO" id="GO:0031969">
    <property type="term" value="C:chloroplast membrane"/>
    <property type="evidence" value="ECO:0007669"/>
    <property type="project" value="UniProtKB-SubCell"/>
</dbReference>
<dbReference type="Pfam" id="PF11891">
    <property type="entry name" value="RETICULATA-like"/>
    <property type="match status" value="1"/>
</dbReference>
<dbReference type="EMBL" id="CM007390">
    <property type="protein sequence ID" value="ONK56778.1"/>
    <property type="molecule type" value="Genomic_DNA"/>
</dbReference>
<sequence>MTNPIHPIVHWDPIEMFLSGWRARVSADPQFPFKVPMEELIGVSACMLDDMATRPNFGLNELDFIFSTLVVGSILNFTLMYLLTPTAVASTANAAIFFLPSYIFEPGSYALSSRIATLINKGATFVAVGSNLRYQMLNALEFVLGKVLPPTGFKVLIVRLRCLNNVLSGMSFVLLARMTRSHKVQEKKAEVEERLIVENAMAYSGVDERLSN</sequence>
<evidence type="ECO:0000313" key="9">
    <source>
        <dbReference type="EMBL" id="ONK56778.1"/>
    </source>
</evidence>
<reference evidence="10" key="1">
    <citation type="journal article" date="2017" name="Nat. Commun.">
        <title>The asparagus genome sheds light on the origin and evolution of a young Y chromosome.</title>
        <authorList>
            <person name="Harkess A."/>
            <person name="Zhou J."/>
            <person name="Xu C."/>
            <person name="Bowers J.E."/>
            <person name="Van der Hulst R."/>
            <person name="Ayyampalayam S."/>
            <person name="Mercati F."/>
            <person name="Riccardi P."/>
            <person name="McKain M.R."/>
            <person name="Kakrana A."/>
            <person name="Tang H."/>
            <person name="Ray J."/>
            <person name="Groenendijk J."/>
            <person name="Arikit S."/>
            <person name="Mathioni S.M."/>
            <person name="Nakano M."/>
            <person name="Shan H."/>
            <person name="Telgmann-Rauber A."/>
            <person name="Kanno A."/>
            <person name="Yue Z."/>
            <person name="Chen H."/>
            <person name="Li W."/>
            <person name="Chen Y."/>
            <person name="Xu X."/>
            <person name="Zhang Y."/>
            <person name="Luo S."/>
            <person name="Chen H."/>
            <person name="Gao J."/>
            <person name="Mao Z."/>
            <person name="Pires J.C."/>
            <person name="Luo M."/>
            <person name="Kudrna D."/>
            <person name="Wing R.A."/>
            <person name="Meyers B.C."/>
            <person name="Yi K."/>
            <person name="Kong H."/>
            <person name="Lavrijsen P."/>
            <person name="Sunseri F."/>
            <person name="Falavigna A."/>
            <person name="Ye Y."/>
            <person name="Leebens-Mack J.H."/>
            <person name="Chen G."/>
        </authorList>
    </citation>
    <scope>NUCLEOTIDE SEQUENCE [LARGE SCALE GENOMIC DNA]</scope>
    <source>
        <strain evidence="10">cv. DH0086</strain>
    </source>
</reference>
<comment type="subcellular location">
    <subcellularLocation>
        <location evidence="1">Plastid</location>
        <location evidence="1">Chloroplast membrane</location>
        <topology evidence="1">Multi-pass membrane protein</topology>
    </subcellularLocation>
</comment>
<dbReference type="PANTHER" id="PTHR31620:SF15">
    <property type="entry name" value="PROTEIN RETICULATA-RELATED 2, CHLOROPLASTIC-RELATED"/>
    <property type="match status" value="1"/>
</dbReference>
<gene>
    <name evidence="9" type="ORF">A4U43_C10F12830</name>
</gene>
<comment type="similarity">
    <text evidence="2">Belongs to the RETICULATA family.</text>
</comment>
<name>A0A5P1E2N9_ASPOF</name>
<evidence type="ECO:0000256" key="6">
    <source>
        <dbReference type="ARBA" id="ARBA00022946"/>
    </source>
</evidence>
<dbReference type="PANTHER" id="PTHR31620">
    <property type="entry name" value="PROTEIN RETICULATA-RELATED 2, CHLOROPLASTIC-RELATED"/>
    <property type="match status" value="1"/>
</dbReference>
<protein>
    <submittedName>
        <fullName evidence="9">Uncharacterized protein</fullName>
    </submittedName>
</protein>
<evidence type="ECO:0000256" key="8">
    <source>
        <dbReference type="ARBA" id="ARBA00023136"/>
    </source>
</evidence>
<keyword evidence="6" id="KW-0809">Transit peptide</keyword>
<evidence type="ECO:0000256" key="2">
    <source>
        <dbReference type="ARBA" id="ARBA00010793"/>
    </source>
</evidence>
<keyword evidence="10" id="KW-1185">Reference proteome</keyword>
<evidence type="ECO:0000256" key="1">
    <source>
        <dbReference type="ARBA" id="ARBA00004508"/>
    </source>
</evidence>
<dbReference type="OMA" id="DPIEMFL"/>
<keyword evidence="4" id="KW-0934">Plastid</keyword>
<dbReference type="AlphaFoldDB" id="A0A5P1E2N9"/>
<evidence type="ECO:0000256" key="5">
    <source>
        <dbReference type="ARBA" id="ARBA00022692"/>
    </source>
</evidence>
<proteinExistence type="inferred from homology"/>
<keyword evidence="7" id="KW-1133">Transmembrane helix</keyword>
<evidence type="ECO:0000313" key="10">
    <source>
        <dbReference type="Proteomes" id="UP000243459"/>
    </source>
</evidence>
<keyword evidence="5" id="KW-0812">Transmembrane</keyword>
<keyword evidence="8" id="KW-0472">Membrane</keyword>
<accession>A0A5P1E2N9</accession>
<dbReference type="Proteomes" id="UP000243459">
    <property type="component" value="Chromosome 10"/>
</dbReference>
<organism evidence="9 10">
    <name type="scientific">Asparagus officinalis</name>
    <name type="common">Garden asparagus</name>
    <dbReference type="NCBI Taxonomy" id="4686"/>
    <lineage>
        <taxon>Eukaryota</taxon>
        <taxon>Viridiplantae</taxon>
        <taxon>Streptophyta</taxon>
        <taxon>Embryophyta</taxon>
        <taxon>Tracheophyta</taxon>
        <taxon>Spermatophyta</taxon>
        <taxon>Magnoliopsida</taxon>
        <taxon>Liliopsida</taxon>
        <taxon>Asparagales</taxon>
        <taxon>Asparagaceae</taxon>
        <taxon>Asparagoideae</taxon>
        <taxon>Asparagus</taxon>
    </lineage>
</organism>
<dbReference type="Gramene" id="ONK56778">
    <property type="protein sequence ID" value="ONK56778"/>
    <property type="gene ID" value="A4U43_C10F12830"/>
</dbReference>